<evidence type="ECO:0000256" key="5">
    <source>
        <dbReference type="PROSITE-ProRule" id="PRU00042"/>
    </source>
</evidence>
<dbReference type="Bgee" id="ENSG00000188033">
    <property type="expression patterns" value="Expressed in buccal mucosa cell and 111 other cell types or tissues"/>
</dbReference>
<dbReference type="Gene3D" id="6.10.140.140">
    <property type="match status" value="1"/>
</dbReference>
<dbReference type="PANTHER" id="PTHR23232">
    <property type="entry name" value="KRAB DOMAIN C2H2 ZINC FINGER"/>
    <property type="match status" value="1"/>
</dbReference>
<dbReference type="PANTHER" id="PTHR23232:SF158">
    <property type="entry name" value="KRAB DOMAIN-CONTAINING PROTEIN 5"/>
    <property type="match status" value="1"/>
</dbReference>
<dbReference type="AlphaFoldDB" id="C9JID3"/>
<evidence type="ECO:0000259" key="7">
    <source>
        <dbReference type="PROSITE" id="PS50805"/>
    </source>
</evidence>
<dbReference type="CDD" id="cd07765">
    <property type="entry name" value="KRAB_A-box"/>
    <property type="match status" value="1"/>
</dbReference>
<evidence type="ECO:0000259" key="6">
    <source>
        <dbReference type="PROSITE" id="PS50157"/>
    </source>
</evidence>
<dbReference type="GO" id="GO:1990837">
    <property type="term" value="F:sequence-specific double-stranded DNA binding"/>
    <property type="evidence" value="ECO:0007669"/>
    <property type="project" value="UniProtKB-ARBA"/>
</dbReference>
<dbReference type="FunFam" id="3.30.160.60:FF:000303">
    <property type="entry name" value="Zinc finger protein 41"/>
    <property type="match status" value="1"/>
</dbReference>
<evidence type="ECO:0000313" key="9">
    <source>
        <dbReference type="Proteomes" id="UP000005640"/>
    </source>
</evidence>
<feature type="domain" description="KRAB" evidence="7">
    <location>
        <begin position="4"/>
        <end position="79"/>
    </location>
</feature>
<dbReference type="MassIVE" id="C9JID3"/>
<dbReference type="HGNC" id="HGNC:23705">
    <property type="gene designation" value="ZNF490"/>
</dbReference>
<dbReference type="Ensembl" id="ENST00000440366.1">
    <property type="protein sequence ID" value="ENSP00000404112.1"/>
    <property type="gene ID" value="ENSG00000188033.11"/>
</dbReference>
<reference evidence="8 9" key="2">
    <citation type="journal article" date="2004" name="Nature">
        <title>The DNA sequence and biology of human chromosome 19.</title>
        <authorList>
            <person name="Grimwood J."/>
            <person name="Gordon L.A."/>
            <person name="Olsen A."/>
            <person name="Terry A."/>
            <person name="Schmutz J."/>
            <person name="Lamerdin J."/>
            <person name="Hellsten U."/>
            <person name="Goodstein D."/>
            <person name="Couronne O."/>
            <person name="Tran-Gyamfi M."/>
            <person name="Aerts A."/>
            <person name="Altherr M."/>
            <person name="Ashworth L."/>
            <person name="Bajorek E."/>
            <person name="Black S."/>
            <person name="Branscomb E."/>
            <person name="Caenepeel S."/>
            <person name="Carrano A."/>
            <person name="Caoile C."/>
            <person name="Chan Y.M."/>
            <person name="Christensen M."/>
            <person name="Cleland C.A."/>
            <person name="Copeland A."/>
            <person name="Dalin E."/>
            <person name="Dehal P."/>
            <person name="Denys M."/>
            <person name="Detter J.C."/>
            <person name="Escobar J."/>
            <person name="Flowers D."/>
            <person name="Fotopulos D."/>
            <person name="Garcia C."/>
            <person name="Georgescu A.M."/>
            <person name="Glavina T."/>
            <person name="Gomez M."/>
            <person name="Gonzales E."/>
            <person name="Groza M."/>
            <person name="Hammon N."/>
            <person name="Hawkins T."/>
            <person name="Haydu L."/>
            <person name="Ho I."/>
            <person name="Huang W."/>
            <person name="Israni S."/>
            <person name="Jett J."/>
            <person name="Kadner K."/>
            <person name="Kimball H."/>
            <person name="Kobayashi A."/>
            <person name="Larionov V."/>
            <person name="Leem S.H."/>
            <person name="Lopez F."/>
            <person name="Lou Y."/>
            <person name="Lowry S."/>
            <person name="Malfatti S."/>
            <person name="Martinez D."/>
            <person name="McCready P."/>
            <person name="Medina C."/>
            <person name="Morgan J."/>
            <person name="Nelson K."/>
            <person name="Nolan M."/>
            <person name="Ovcharenko I."/>
            <person name="Pitluck S."/>
            <person name="Pollard M."/>
            <person name="Popkie A.P."/>
            <person name="Predki P."/>
            <person name="Quan G."/>
            <person name="Ramirez L."/>
            <person name="Rash S."/>
            <person name="Retterer J."/>
            <person name="Rodriguez A."/>
            <person name="Rogers S."/>
            <person name="Salamov A."/>
            <person name="Salazar A."/>
            <person name="She X."/>
            <person name="Smith D."/>
            <person name="Slezak T."/>
            <person name="Solovyev V."/>
            <person name="Thayer N."/>
            <person name="Tice H."/>
            <person name="Tsai M."/>
            <person name="Ustaszewska A."/>
            <person name="Vo N."/>
            <person name="Wagner M."/>
            <person name="Wheeler J."/>
            <person name="Wu K."/>
            <person name="Xie G."/>
            <person name="Yang J."/>
            <person name="Dubchak I."/>
            <person name="Furey T.S."/>
            <person name="DeJong P."/>
            <person name="Dickson M."/>
            <person name="Gordon D."/>
            <person name="Eichler E.E."/>
            <person name="Pennacchio L.A."/>
            <person name="Richardson P."/>
            <person name="Stubbs L."/>
            <person name="Rokhsar D.S."/>
            <person name="Myers R.M."/>
            <person name="Rubin E.M."/>
            <person name="Lucas S.M."/>
        </authorList>
    </citation>
    <scope>NUCLEOTIDE SEQUENCE [LARGE SCALE GENOMIC DNA]</scope>
</reference>
<dbReference type="GO" id="GO:0008270">
    <property type="term" value="F:zinc ion binding"/>
    <property type="evidence" value="ECO:0007669"/>
    <property type="project" value="UniProtKB-KW"/>
</dbReference>
<dbReference type="InterPro" id="IPR050169">
    <property type="entry name" value="Krueppel_C2H2_ZnF"/>
</dbReference>
<dbReference type="SUPFAM" id="SSF57667">
    <property type="entry name" value="beta-beta-alpha zinc fingers"/>
    <property type="match status" value="1"/>
</dbReference>
<evidence type="ECO:0007829" key="11">
    <source>
        <dbReference type="ProteomicsDB" id="C9JID3"/>
    </source>
</evidence>
<reference evidence="8 9" key="3">
    <citation type="journal article" date="2004" name="Nature">
        <title>Finishing the euchromatic sequence of the human genome.</title>
        <authorList>
            <consortium name="International Human Genome Sequencing Consortium"/>
        </authorList>
    </citation>
    <scope>NUCLEOTIDE SEQUENCE [LARGE SCALE GENOMIC DNA]</scope>
</reference>
<dbReference type="InterPro" id="IPR036051">
    <property type="entry name" value="KRAB_dom_sf"/>
</dbReference>
<dbReference type="SMART" id="SM00349">
    <property type="entry name" value="KRAB"/>
    <property type="match status" value="1"/>
</dbReference>
<protein>
    <submittedName>
        <fullName evidence="8">Zinc finger protein 490</fullName>
    </submittedName>
</protein>
<dbReference type="SMART" id="SM00355">
    <property type="entry name" value="ZnF_C2H2"/>
    <property type="match status" value="1"/>
</dbReference>
<dbReference type="ProteomicsDB" id="10319"/>
<dbReference type="OpenTargets" id="ENSG00000188033"/>
<dbReference type="GO" id="GO:0006355">
    <property type="term" value="P:regulation of DNA-templated transcription"/>
    <property type="evidence" value="ECO:0007669"/>
    <property type="project" value="InterPro"/>
</dbReference>
<dbReference type="InterPro" id="IPR013087">
    <property type="entry name" value="Znf_C2H2_type"/>
</dbReference>
<dbReference type="Gene3D" id="3.30.160.60">
    <property type="entry name" value="Classic Zinc Finger"/>
    <property type="match status" value="1"/>
</dbReference>
<dbReference type="OrthoDB" id="9827751at2759"/>
<proteinExistence type="evidence at protein level"/>
<feature type="non-terminal residue" evidence="8">
    <location>
        <position position="131"/>
    </location>
</feature>
<dbReference type="PROSITE" id="PS50157">
    <property type="entry name" value="ZINC_FINGER_C2H2_2"/>
    <property type="match status" value="1"/>
</dbReference>
<keyword evidence="4" id="KW-0862">Zinc</keyword>
<evidence type="ECO:0007829" key="10">
    <source>
        <dbReference type="PeptideAtlas" id="C9JID3"/>
    </source>
</evidence>
<dbReference type="ExpressionAtlas" id="C9JID3">
    <property type="expression patterns" value="baseline and differential"/>
</dbReference>
<dbReference type="Pfam" id="PF01352">
    <property type="entry name" value="KRAB"/>
    <property type="match status" value="1"/>
</dbReference>
<gene>
    <name evidence="8" type="primary">ZNF490</name>
</gene>
<reference evidence="8" key="5">
    <citation type="submission" date="2025-09" db="UniProtKB">
        <authorList>
            <consortium name="Ensembl"/>
        </authorList>
    </citation>
    <scope>IDENTIFICATION</scope>
</reference>
<accession>C9JID3</accession>
<evidence type="ECO:0000256" key="3">
    <source>
        <dbReference type="ARBA" id="ARBA00022771"/>
    </source>
</evidence>
<keyword evidence="3 5" id="KW-0863">Zinc-finger</keyword>
<sequence>MDSISLEDVAVNFTLEEWALLDPGQRNIYRDVMRATFKNLACIGEKWKDQDIEDEHKNQGRNLRSPMVEALCENKEDCPCGKSTSQIPDLNTNLETPTGLKPCDCSVCGEVFMHQVSLNRHMRSHTEQKPN</sequence>
<dbReference type="PROSITE" id="PS00028">
    <property type="entry name" value="ZINC_FINGER_C2H2_1"/>
    <property type="match status" value="1"/>
</dbReference>
<evidence type="ECO:0000256" key="1">
    <source>
        <dbReference type="ARBA" id="ARBA00022723"/>
    </source>
</evidence>
<dbReference type="GeneTree" id="ENSGT00940000164491"/>
<keyword evidence="10 11" id="KW-1267">Proteomics identification</keyword>
<reference evidence="8 9" key="1">
    <citation type="journal article" date="2001" name="Nature">
        <title>Initial sequencing and analysis of the human genome.</title>
        <authorList>
            <consortium name="International Human Genome Sequencing Consortium"/>
            <person name="Lander E.S."/>
            <person name="Linton L.M."/>
            <person name="Birren B."/>
            <person name="Nusbaum C."/>
            <person name="Zody M.C."/>
            <person name="Baldwin J."/>
            <person name="Devon K."/>
            <person name="Dewar K."/>
            <person name="Doyle M."/>
            <person name="FitzHugh W."/>
            <person name="Funke R."/>
            <person name="Gage D."/>
            <person name="Harris K."/>
            <person name="Heaford A."/>
            <person name="Howland J."/>
            <person name="Kann L."/>
            <person name="Lehoczky J."/>
            <person name="LeVine R."/>
            <person name="McEwan P."/>
            <person name="McKernan K."/>
            <person name="Meldrim J."/>
            <person name="Mesirov J.P."/>
            <person name="Miranda C."/>
            <person name="Morris W."/>
            <person name="Naylor J."/>
            <person name="Raymond C."/>
            <person name="Rosetti M."/>
            <person name="Santos R."/>
            <person name="Sheridan A."/>
            <person name="Sougnez C."/>
            <person name="Stange-Thomann N."/>
            <person name="Stojanovic N."/>
            <person name="Subramanian A."/>
            <person name="Wyman D."/>
            <person name="Rogers J."/>
            <person name="Sulston J."/>
            <person name="Ainscough R."/>
            <person name="Beck S."/>
            <person name="Bentley D."/>
            <person name="Burton J."/>
            <person name="Clee C."/>
            <person name="Carter N."/>
            <person name="Coulson A."/>
            <person name="Deadman R."/>
            <person name="Deloukas P."/>
            <person name="Dunham A."/>
            <person name="Dunham I."/>
            <person name="Durbin R."/>
            <person name="French L."/>
            <person name="Grafham D."/>
            <person name="Gregory S."/>
            <person name="Hubbard T."/>
            <person name="Humphray S."/>
            <person name="Hunt A."/>
            <person name="Jones M."/>
            <person name="Lloyd C."/>
            <person name="McMurray A."/>
            <person name="Matthews L."/>
            <person name="Mercer S."/>
            <person name="Milne S."/>
            <person name="Mullikin J.C."/>
            <person name="Mungall A."/>
            <person name="Plumb R."/>
            <person name="Ross M."/>
            <person name="Shownkeen R."/>
            <person name="Sims S."/>
            <person name="Waterston R.H."/>
            <person name="Wilson R.K."/>
            <person name="Hillier L.W."/>
            <person name="McPherson J.D."/>
            <person name="Marra M.A."/>
            <person name="Mardis E.R."/>
            <person name="Fulton L.A."/>
            <person name="Chinwalla A.T."/>
            <person name="Pepin K.H."/>
            <person name="Gish W.R."/>
            <person name="Chissoe S.L."/>
            <person name="Wendl M.C."/>
            <person name="Delehaunty K.D."/>
            <person name="Miner T.L."/>
            <person name="Delehaunty A."/>
            <person name="Kramer J.B."/>
            <person name="Cook L.L."/>
            <person name="Fulton R.S."/>
            <person name="Johnson D.L."/>
            <person name="Minx P.J."/>
            <person name="Clifton S.W."/>
            <person name="Hawkins T."/>
            <person name="Branscomb E."/>
            <person name="Predki P."/>
            <person name="Richardson P."/>
            <person name="Wenning S."/>
            <person name="Slezak T."/>
            <person name="Doggett N."/>
            <person name="Cheng J.F."/>
            <person name="Olsen A."/>
            <person name="Lucas S."/>
            <person name="Elkin C."/>
            <person name="Uberbacher E."/>
            <person name="Frazier M."/>
            <person name="Gibbs R.A."/>
            <person name="Muzny D.M."/>
            <person name="Scherer S.E."/>
            <person name="Bouck J.B."/>
            <person name="Sodergren E.J."/>
            <person name="Worley K.C."/>
            <person name="Rives C.M."/>
            <person name="Gorrell J.H."/>
            <person name="Metzker M.L."/>
            <person name="Naylor S.L."/>
            <person name="Kucherlapati R.S."/>
            <person name="Nelson D.L."/>
            <person name="Weinstock G.M."/>
            <person name="Sakaki Y."/>
            <person name="Fujiyama A."/>
            <person name="Hattori M."/>
            <person name="Yada T."/>
            <person name="Toyoda A."/>
            <person name="Itoh T."/>
            <person name="Kawagoe C."/>
            <person name="Watanabe H."/>
            <person name="Totoki Y."/>
            <person name="Taylor T."/>
            <person name="Weissenbach J."/>
            <person name="Heilig R."/>
            <person name="Saurin W."/>
            <person name="Artiguenave F."/>
            <person name="Brottier P."/>
            <person name="Bruls T."/>
            <person name="Pelletier E."/>
            <person name="Robert C."/>
            <person name="Wincker P."/>
            <person name="Smith D.R."/>
            <person name="Doucette-Stamm L."/>
            <person name="Rubenfield M."/>
            <person name="Weinstock K."/>
            <person name="Lee H.M."/>
            <person name="Dubois J."/>
            <person name="Rosenthal A."/>
            <person name="Platzer M."/>
            <person name="Nyakatura G."/>
            <person name="Taudien S."/>
            <person name="Rump A."/>
            <person name="Yang H."/>
            <person name="Yu J."/>
            <person name="Wang J."/>
            <person name="Huang G."/>
            <person name="Gu J."/>
            <person name="Hood L."/>
            <person name="Rowen L."/>
            <person name="Madan A."/>
            <person name="Qin S."/>
            <person name="Davis R.W."/>
            <person name="Federspiel N.A."/>
            <person name="Abola A.P."/>
            <person name="Proctor M.J."/>
            <person name="Myers R.M."/>
            <person name="Schmutz J."/>
            <person name="Dickson M."/>
            <person name="Grimwood J."/>
            <person name="Cox D.R."/>
            <person name="Olson M.V."/>
            <person name="Kaul R."/>
            <person name="Raymond C."/>
            <person name="Shimizu N."/>
            <person name="Kawasaki K."/>
            <person name="Minoshima S."/>
            <person name="Evans G.A."/>
            <person name="Athanasiou M."/>
            <person name="Schultz R."/>
            <person name="Roe B.A."/>
            <person name="Chen F."/>
            <person name="Pan H."/>
            <person name="Ramser J."/>
            <person name="Lehrach H."/>
            <person name="Reinhardt R."/>
            <person name="McCombie W.R."/>
            <person name="de la Bastide M."/>
            <person name="Dedhia N."/>
            <person name="Blocker H."/>
            <person name="Hornischer K."/>
            <person name="Nordsiek G."/>
            <person name="Agarwala R."/>
            <person name="Aravind L."/>
            <person name="Bailey J.A."/>
            <person name="Bateman A."/>
            <person name="Batzoglou S."/>
            <person name="Birney E."/>
            <person name="Bork P."/>
            <person name="Brown D.G."/>
            <person name="Burge C.B."/>
            <person name="Cerutti L."/>
            <person name="Chen H.C."/>
            <person name="Church D."/>
            <person name="Clamp M."/>
            <person name="Copley R.R."/>
            <person name="Doerks T."/>
            <person name="Eddy S.R."/>
            <person name="Eichler E.E."/>
            <person name="Furey T.S."/>
            <person name="Galagan J."/>
            <person name="Gilbert J.G."/>
            <person name="Harmon C."/>
            <person name="Hayashizaki Y."/>
            <person name="Haussler D."/>
            <person name="Hermjakob H."/>
            <person name="Hokamp K."/>
            <person name="Jang W."/>
            <person name="Johnson L.S."/>
            <person name="Jones T.A."/>
            <person name="Kasif S."/>
            <person name="Kaspryzk A."/>
            <person name="Kennedy S."/>
            <person name="Kent W.J."/>
            <person name="Kitts P."/>
            <person name="Koonin E.V."/>
            <person name="Korf I."/>
            <person name="Kulp D."/>
            <person name="Lancet D."/>
            <person name="Lowe T.M."/>
            <person name="McLysaght A."/>
            <person name="Mikkelsen T."/>
            <person name="Moran J.V."/>
            <person name="Mulder N."/>
            <person name="Pollara V.J."/>
            <person name="Ponting C.P."/>
            <person name="Schuler G."/>
            <person name="Schultz J."/>
            <person name="Slater G."/>
            <person name="Smit A.F."/>
            <person name="Stupka E."/>
            <person name="Szustakowski J."/>
            <person name="Thierry-Mieg D."/>
            <person name="Thierry-Mieg J."/>
            <person name="Wagner L."/>
            <person name="Wallis J."/>
            <person name="Wheeler R."/>
            <person name="Williams A."/>
            <person name="Wolf Y.I."/>
            <person name="Wolfe K.H."/>
            <person name="Yang S.P."/>
            <person name="Yeh R.F."/>
            <person name="Collins F."/>
            <person name="Guyer M.S."/>
            <person name="Peterson J."/>
            <person name="Felsenfeld A."/>
            <person name="Wetterstrand K.A."/>
            <person name="Patrinos A."/>
            <person name="Morgan M.J."/>
            <person name="de Jong P."/>
            <person name="Catanese J.J."/>
            <person name="Osoegawa K."/>
            <person name="Shizuya H."/>
            <person name="Choi S."/>
            <person name="Chen Y.J."/>
        </authorList>
    </citation>
    <scope>NUCLEOTIDE SEQUENCE [LARGE SCALE GENOMIC DNA]</scope>
</reference>
<dbReference type="InterPro" id="IPR001909">
    <property type="entry name" value="KRAB"/>
</dbReference>
<reference evidence="8" key="4">
    <citation type="submission" date="2025-08" db="UniProtKB">
        <authorList>
            <consortium name="Ensembl"/>
        </authorList>
    </citation>
    <scope>IDENTIFICATION</scope>
</reference>
<dbReference type="Pfam" id="PF00096">
    <property type="entry name" value="zf-C2H2"/>
    <property type="match status" value="1"/>
</dbReference>
<dbReference type="InterPro" id="IPR036236">
    <property type="entry name" value="Znf_C2H2_sf"/>
</dbReference>
<name>C9JID3_HUMAN</name>
<feature type="domain" description="C2H2-type" evidence="6">
    <location>
        <begin position="103"/>
        <end position="130"/>
    </location>
</feature>
<dbReference type="Proteomes" id="UP000005640">
    <property type="component" value="Chromosome 19"/>
</dbReference>
<dbReference type="PROSITE" id="PS50805">
    <property type="entry name" value="KRAB"/>
    <property type="match status" value="1"/>
</dbReference>
<evidence type="ECO:0000256" key="2">
    <source>
        <dbReference type="ARBA" id="ARBA00022737"/>
    </source>
</evidence>
<organism evidence="8 9">
    <name type="scientific">Homo sapiens</name>
    <name type="common">Human</name>
    <dbReference type="NCBI Taxonomy" id="9606"/>
    <lineage>
        <taxon>Eukaryota</taxon>
        <taxon>Metazoa</taxon>
        <taxon>Chordata</taxon>
        <taxon>Craniata</taxon>
        <taxon>Vertebrata</taxon>
        <taxon>Euteleostomi</taxon>
        <taxon>Mammalia</taxon>
        <taxon>Eutheria</taxon>
        <taxon>Euarchontoglires</taxon>
        <taxon>Primates</taxon>
        <taxon>Haplorrhini</taxon>
        <taxon>Catarrhini</taxon>
        <taxon>Hominidae</taxon>
        <taxon>Homo</taxon>
    </lineage>
</organism>
<dbReference type="SMR" id="C9JID3"/>
<evidence type="ECO:0000256" key="4">
    <source>
        <dbReference type="ARBA" id="ARBA00022833"/>
    </source>
</evidence>
<dbReference type="Antibodypedia" id="26054">
    <property type="antibodies" value="82 antibodies from 16 providers"/>
</dbReference>
<dbReference type="HOGENOM" id="CLU_002678_69_4_1"/>
<dbReference type="UCSC" id="uc060tzg.1">
    <property type="organism name" value="human"/>
</dbReference>
<dbReference type="VEuPathDB" id="HostDB:ENSG00000188033"/>
<keyword evidence="1" id="KW-0479">Metal-binding</keyword>
<dbReference type="SUPFAM" id="SSF109640">
    <property type="entry name" value="KRAB domain (Kruppel-associated box)"/>
    <property type="match status" value="1"/>
</dbReference>
<keyword evidence="9" id="KW-1185">Reference proteome</keyword>
<dbReference type="EMBL" id="AC010422">
    <property type="status" value="NOT_ANNOTATED_CDS"/>
    <property type="molecule type" value="Genomic_DNA"/>
</dbReference>
<dbReference type="Ensembl" id="ENST00000440366.1">
    <property type="protein sequence ID" value="ENSP00000404112.1"/>
    <property type="gene ID" value="ENSG00000188033.10"/>
</dbReference>
<keyword evidence="2" id="KW-0677">Repeat</keyword>
<evidence type="ECO:0000313" key="8">
    <source>
        <dbReference type="Ensembl" id="ENSP00000404112.1"/>
    </source>
</evidence>